<sequence length="155" mass="17526">MSRTKLHKNRWQGTEVFEMFLIYCISLVTYIHVPMPETPIANPSTYTSVSRYFSRRCVICPKMPKKTQTPVLAVVKGAIPQAVAPSQGTSGEGNHGASNLRRRPCHKEREAEHNQTRLKKLLKHWPTVCEQTAQRNLGARPNGPIANVRGPKREK</sequence>
<reference evidence="2" key="1">
    <citation type="journal article" date="2020" name="Stud. Mycol.">
        <title>101 Dothideomycetes genomes: a test case for predicting lifestyles and emergence of pathogens.</title>
        <authorList>
            <person name="Haridas S."/>
            <person name="Albert R."/>
            <person name="Binder M."/>
            <person name="Bloem J."/>
            <person name="Labutti K."/>
            <person name="Salamov A."/>
            <person name="Andreopoulos B."/>
            <person name="Baker S."/>
            <person name="Barry K."/>
            <person name="Bills G."/>
            <person name="Bluhm B."/>
            <person name="Cannon C."/>
            <person name="Castanera R."/>
            <person name="Culley D."/>
            <person name="Daum C."/>
            <person name="Ezra D."/>
            <person name="Gonzalez J."/>
            <person name="Henrissat B."/>
            <person name="Kuo A."/>
            <person name="Liang C."/>
            <person name="Lipzen A."/>
            <person name="Lutzoni F."/>
            <person name="Magnuson J."/>
            <person name="Mondo S."/>
            <person name="Nolan M."/>
            <person name="Ohm R."/>
            <person name="Pangilinan J."/>
            <person name="Park H.-J."/>
            <person name="Ramirez L."/>
            <person name="Alfaro M."/>
            <person name="Sun H."/>
            <person name="Tritt A."/>
            <person name="Yoshinaga Y."/>
            <person name="Zwiers L.-H."/>
            <person name="Turgeon B."/>
            <person name="Goodwin S."/>
            <person name="Spatafora J."/>
            <person name="Crous P."/>
            <person name="Grigoriev I."/>
        </authorList>
    </citation>
    <scope>NUCLEOTIDE SEQUENCE</scope>
    <source>
        <strain evidence="2">CBS 379.55</strain>
    </source>
</reference>
<gene>
    <name evidence="2" type="ORF">EI97DRAFT_260762</name>
</gene>
<dbReference type="RefSeq" id="XP_033649197.1">
    <property type="nucleotide sequence ID" value="XM_033794219.1"/>
</dbReference>
<dbReference type="AlphaFoldDB" id="A0A6A6J6Q6"/>
<keyword evidence="3" id="KW-1185">Reference proteome</keyword>
<evidence type="ECO:0000256" key="1">
    <source>
        <dbReference type="SAM" id="MobiDB-lite"/>
    </source>
</evidence>
<feature type="region of interest" description="Disordered" evidence="1">
    <location>
        <begin position="133"/>
        <end position="155"/>
    </location>
</feature>
<accession>A0A6A6J6Q6</accession>
<name>A0A6A6J6Q6_WESOR</name>
<organism evidence="2 3">
    <name type="scientific">Westerdykella ornata</name>
    <dbReference type="NCBI Taxonomy" id="318751"/>
    <lineage>
        <taxon>Eukaryota</taxon>
        <taxon>Fungi</taxon>
        <taxon>Dikarya</taxon>
        <taxon>Ascomycota</taxon>
        <taxon>Pezizomycotina</taxon>
        <taxon>Dothideomycetes</taxon>
        <taxon>Pleosporomycetidae</taxon>
        <taxon>Pleosporales</taxon>
        <taxon>Sporormiaceae</taxon>
        <taxon>Westerdykella</taxon>
    </lineage>
</organism>
<evidence type="ECO:0000313" key="3">
    <source>
        <dbReference type="Proteomes" id="UP000800097"/>
    </source>
</evidence>
<dbReference type="EMBL" id="ML986535">
    <property type="protein sequence ID" value="KAF2271658.1"/>
    <property type="molecule type" value="Genomic_DNA"/>
</dbReference>
<protein>
    <submittedName>
        <fullName evidence="2">Uncharacterized protein</fullName>
    </submittedName>
</protein>
<dbReference type="GeneID" id="54547394"/>
<dbReference type="Proteomes" id="UP000800097">
    <property type="component" value="Unassembled WGS sequence"/>
</dbReference>
<evidence type="ECO:0000313" key="2">
    <source>
        <dbReference type="EMBL" id="KAF2271658.1"/>
    </source>
</evidence>
<feature type="region of interest" description="Disordered" evidence="1">
    <location>
        <begin position="84"/>
        <end position="115"/>
    </location>
</feature>
<proteinExistence type="predicted"/>